<dbReference type="EMBL" id="CAJVCH010137284">
    <property type="protein sequence ID" value="CAG7726569.1"/>
    <property type="molecule type" value="Genomic_DNA"/>
</dbReference>
<dbReference type="Pfam" id="PF09431">
    <property type="entry name" value="SPIN90_LRD"/>
    <property type="match status" value="1"/>
</dbReference>
<evidence type="ECO:0000313" key="2">
    <source>
        <dbReference type="EMBL" id="CAG7726569.1"/>
    </source>
</evidence>
<dbReference type="PANTHER" id="PTHR13357:SF1">
    <property type="entry name" value="NCK-INTERACTING PROTEIN WITH SH3 DOMAIN"/>
    <property type="match status" value="1"/>
</dbReference>
<gene>
    <name evidence="2" type="ORF">AFUS01_LOCUS15477</name>
</gene>
<dbReference type="AlphaFoldDB" id="A0A8J2JWE6"/>
<dbReference type="InterPro" id="IPR030125">
    <property type="entry name" value="SPIN90/Ldb17"/>
</dbReference>
<keyword evidence="3" id="KW-1185">Reference proteome</keyword>
<dbReference type="Proteomes" id="UP000708208">
    <property type="component" value="Unassembled WGS sequence"/>
</dbReference>
<proteinExistence type="predicted"/>
<dbReference type="InterPro" id="IPR018556">
    <property type="entry name" value="SPIN90/Ldb17_LRD"/>
</dbReference>
<dbReference type="PANTHER" id="PTHR13357">
    <property type="entry name" value="SH3 ADAPTER PROTEIN SPIN90 NCK INTERACTING PROTEIN WITH SH3 DOMAIN"/>
    <property type="match status" value="1"/>
</dbReference>
<comment type="caution">
    <text evidence="2">The sequence shown here is derived from an EMBL/GenBank/DDBJ whole genome shotgun (WGS) entry which is preliminary data.</text>
</comment>
<sequence>MLWYWIVDQSSTVTQSRDYNRYHQSQTSAQCSKVLDNDGNWLRVSNRKGQIGLVPINYVDANHHVSGGAVIDFLDESLQIARREKSPHLQELHEIRRNILNPINDLERRLKEFQHLIAQLKAEDCTTFCDAGTSSSMTPRNFEDDNFSLKSGRTVSRKFSTPFVQYVDPRFDNDSNADDNRSRRDAFTISSYDSDNRSISAESSLTYTCSNGSRKKQFPSTATNKKEIKAHATIPVTSSQPNLSNRTEQMKLCNLIDTVRQNTGISYESSQHAVHTVLQFLKDNSPGIYEPSVNHFLKQLQKPDGVHKSSSFIRSSADYERLYVILCELSAQAQDDEIWETQDDLSVENVLQEMNAILGAADKRIVIKALEEEGYDHVYSLTLYFQKEHRWSRRKLLIQSFAKIASIDLNALSVLLNSVLPVELAREMMDSTLPDKYNRLETAGSLLGLLLSTGEKLPVRNLEYLGKDFLNFVLDKIDASNDSSGDVTNVLINLLLAYNLQFGYQDENLTVATLASRRNAKLLTQKIVHLLLWEQDPISVVNQDCKCPDSVLKLLLEMFTCSMTADLFYTNDTKVLIDIVIRSLMNWEPGEKKRTLYLQLIRMIIRNSNFREHNHRRDDLVKIFTSILLEEDPLALQDQRLIREITNEFPTLIK</sequence>
<protein>
    <recommendedName>
        <fullName evidence="1">SPIN90/Ldb17 leucine-rich domain-containing protein</fullName>
    </recommendedName>
</protein>
<accession>A0A8J2JWE6</accession>
<name>A0A8J2JWE6_9HEXA</name>
<evidence type="ECO:0000313" key="3">
    <source>
        <dbReference type="Proteomes" id="UP000708208"/>
    </source>
</evidence>
<reference evidence="2" key="1">
    <citation type="submission" date="2021-06" db="EMBL/GenBank/DDBJ databases">
        <authorList>
            <person name="Hodson N. C."/>
            <person name="Mongue J. A."/>
            <person name="Jaron S. K."/>
        </authorList>
    </citation>
    <scope>NUCLEOTIDE SEQUENCE</scope>
</reference>
<dbReference type="GO" id="GO:0006897">
    <property type="term" value="P:endocytosis"/>
    <property type="evidence" value="ECO:0007669"/>
    <property type="project" value="TreeGrafter"/>
</dbReference>
<evidence type="ECO:0000259" key="1">
    <source>
        <dbReference type="Pfam" id="PF09431"/>
    </source>
</evidence>
<feature type="domain" description="SPIN90/Ldb17 leucine-rich" evidence="1">
    <location>
        <begin position="487"/>
        <end position="620"/>
    </location>
</feature>
<dbReference type="GO" id="GO:0071933">
    <property type="term" value="F:Arp2/3 complex binding"/>
    <property type="evidence" value="ECO:0007669"/>
    <property type="project" value="TreeGrafter"/>
</dbReference>
<dbReference type="OrthoDB" id="445362at2759"/>
<organism evidence="2 3">
    <name type="scientific">Allacma fusca</name>
    <dbReference type="NCBI Taxonomy" id="39272"/>
    <lineage>
        <taxon>Eukaryota</taxon>
        <taxon>Metazoa</taxon>
        <taxon>Ecdysozoa</taxon>
        <taxon>Arthropoda</taxon>
        <taxon>Hexapoda</taxon>
        <taxon>Collembola</taxon>
        <taxon>Symphypleona</taxon>
        <taxon>Sminthuridae</taxon>
        <taxon>Allacma</taxon>
    </lineage>
</organism>